<name>A0A5C3KV36_COPMA</name>
<evidence type="ECO:0008006" key="9">
    <source>
        <dbReference type="Google" id="ProtNLM"/>
    </source>
</evidence>
<keyword evidence="4" id="KW-0809">Transit peptide</keyword>
<evidence type="ECO:0000256" key="2">
    <source>
        <dbReference type="ARBA" id="ARBA00004173"/>
    </source>
</evidence>
<evidence type="ECO:0000256" key="4">
    <source>
        <dbReference type="ARBA" id="ARBA00022946"/>
    </source>
</evidence>
<gene>
    <name evidence="7" type="ORF">FA15DRAFT_669838</name>
</gene>
<evidence type="ECO:0000313" key="7">
    <source>
        <dbReference type="EMBL" id="TFK24197.1"/>
    </source>
</evidence>
<dbReference type="InterPro" id="IPR012882">
    <property type="entry name" value="Fmp46"/>
</dbReference>
<dbReference type="GO" id="GO:0005739">
    <property type="term" value="C:mitochondrion"/>
    <property type="evidence" value="ECO:0007669"/>
    <property type="project" value="UniProtKB-SubCell"/>
</dbReference>
<evidence type="ECO:0000256" key="5">
    <source>
        <dbReference type="ARBA" id="ARBA00023002"/>
    </source>
</evidence>
<comment type="subcellular location">
    <subcellularLocation>
        <location evidence="2">Mitochondrion</location>
    </subcellularLocation>
</comment>
<evidence type="ECO:0000313" key="8">
    <source>
        <dbReference type="Proteomes" id="UP000307440"/>
    </source>
</evidence>
<dbReference type="Gene3D" id="3.40.30.10">
    <property type="entry name" value="Glutaredoxin"/>
    <property type="match status" value="1"/>
</dbReference>
<evidence type="ECO:0000256" key="1">
    <source>
        <dbReference type="ARBA" id="ARBA00002963"/>
    </source>
</evidence>
<dbReference type="SUPFAM" id="SSF52833">
    <property type="entry name" value="Thioredoxin-like"/>
    <property type="match status" value="1"/>
</dbReference>
<comment type="function">
    <text evidence="1">Putative mitochondrial redox protein which could be involved in the reduction of small toxic molecules.</text>
</comment>
<dbReference type="Pfam" id="PF07955">
    <property type="entry name" value="DUF1687"/>
    <property type="match status" value="1"/>
</dbReference>
<evidence type="ECO:0000256" key="6">
    <source>
        <dbReference type="ARBA" id="ARBA00023128"/>
    </source>
</evidence>
<dbReference type="AlphaFoldDB" id="A0A5C3KV36"/>
<dbReference type="PANTHER" id="PTHR28071:SF1">
    <property type="entry name" value="REDOX PROTEIN FMP46, MITOCHONDRIAL-RELATED"/>
    <property type="match status" value="1"/>
</dbReference>
<organism evidence="7 8">
    <name type="scientific">Coprinopsis marcescibilis</name>
    <name type="common">Agaric fungus</name>
    <name type="synonym">Psathyrella marcescibilis</name>
    <dbReference type="NCBI Taxonomy" id="230819"/>
    <lineage>
        <taxon>Eukaryota</taxon>
        <taxon>Fungi</taxon>
        <taxon>Dikarya</taxon>
        <taxon>Basidiomycota</taxon>
        <taxon>Agaricomycotina</taxon>
        <taxon>Agaricomycetes</taxon>
        <taxon>Agaricomycetidae</taxon>
        <taxon>Agaricales</taxon>
        <taxon>Agaricineae</taxon>
        <taxon>Psathyrellaceae</taxon>
        <taxon>Coprinopsis</taxon>
    </lineage>
</organism>
<keyword evidence="6" id="KW-0496">Mitochondrion</keyword>
<dbReference type="InterPro" id="IPR036249">
    <property type="entry name" value="Thioredoxin-like_sf"/>
</dbReference>
<protein>
    <recommendedName>
        <fullName evidence="9">Thioredoxin-like protein</fullName>
    </recommendedName>
</protein>
<dbReference type="PANTHER" id="PTHR28071">
    <property type="entry name" value="REDOX PROTEIN FMP46, MITOCHONDRIAL-RELATED"/>
    <property type="match status" value="1"/>
</dbReference>
<reference evidence="7 8" key="1">
    <citation type="journal article" date="2019" name="Nat. Ecol. Evol.">
        <title>Megaphylogeny resolves global patterns of mushroom evolution.</title>
        <authorList>
            <person name="Varga T."/>
            <person name="Krizsan K."/>
            <person name="Foldi C."/>
            <person name="Dima B."/>
            <person name="Sanchez-Garcia M."/>
            <person name="Sanchez-Ramirez S."/>
            <person name="Szollosi G.J."/>
            <person name="Szarkandi J.G."/>
            <person name="Papp V."/>
            <person name="Albert L."/>
            <person name="Andreopoulos W."/>
            <person name="Angelini C."/>
            <person name="Antonin V."/>
            <person name="Barry K.W."/>
            <person name="Bougher N.L."/>
            <person name="Buchanan P."/>
            <person name="Buyck B."/>
            <person name="Bense V."/>
            <person name="Catcheside P."/>
            <person name="Chovatia M."/>
            <person name="Cooper J."/>
            <person name="Damon W."/>
            <person name="Desjardin D."/>
            <person name="Finy P."/>
            <person name="Geml J."/>
            <person name="Haridas S."/>
            <person name="Hughes K."/>
            <person name="Justo A."/>
            <person name="Karasinski D."/>
            <person name="Kautmanova I."/>
            <person name="Kiss B."/>
            <person name="Kocsube S."/>
            <person name="Kotiranta H."/>
            <person name="LaButti K.M."/>
            <person name="Lechner B.E."/>
            <person name="Liimatainen K."/>
            <person name="Lipzen A."/>
            <person name="Lukacs Z."/>
            <person name="Mihaltcheva S."/>
            <person name="Morgado L.N."/>
            <person name="Niskanen T."/>
            <person name="Noordeloos M.E."/>
            <person name="Ohm R.A."/>
            <person name="Ortiz-Santana B."/>
            <person name="Ovrebo C."/>
            <person name="Racz N."/>
            <person name="Riley R."/>
            <person name="Savchenko A."/>
            <person name="Shiryaev A."/>
            <person name="Soop K."/>
            <person name="Spirin V."/>
            <person name="Szebenyi C."/>
            <person name="Tomsovsky M."/>
            <person name="Tulloss R.E."/>
            <person name="Uehling J."/>
            <person name="Grigoriev I.V."/>
            <person name="Vagvolgyi C."/>
            <person name="Papp T."/>
            <person name="Martin F.M."/>
            <person name="Miettinen O."/>
            <person name="Hibbett D.S."/>
            <person name="Nagy L.G."/>
        </authorList>
    </citation>
    <scope>NUCLEOTIDE SEQUENCE [LARGE SCALE GENOMIC DNA]</scope>
    <source>
        <strain evidence="7 8">CBS 121175</strain>
    </source>
</reference>
<dbReference type="Proteomes" id="UP000307440">
    <property type="component" value="Unassembled WGS sequence"/>
</dbReference>
<comment type="similarity">
    <text evidence="3">Belongs to the FMP46 family.</text>
</comment>
<dbReference type="OrthoDB" id="59229at2759"/>
<evidence type="ECO:0000256" key="3">
    <source>
        <dbReference type="ARBA" id="ARBA00009734"/>
    </source>
</evidence>
<dbReference type="GO" id="GO:0016491">
    <property type="term" value="F:oxidoreductase activity"/>
    <property type="evidence" value="ECO:0007669"/>
    <property type="project" value="UniProtKB-KW"/>
</dbReference>
<proteinExistence type="inferred from homology"/>
<keyword evidence="8" id="KW-1185">Reference proteome</keyword>
<accession>A0A5C3KV36</accession>
<dbReference type="EMBL" id="ML210205">
    <property type="protein sequence ID" value="TFK24197.1"/>
    <property type="molecule type" value="Genomic_DNA"/>
</dbReference>
<sequence length="150" mass="16565">MFNSFKNRLPEISIFHHTFSPPSNKALGLLRAAISSPYPSTNPDAPPLKYNLEVVESPPNKDQLNTILSYLPSKATTPSMAFLSAHPASGATLEERPQTVEAIADLAQKNPKAFKWPIVVNWNDGTVAVGDVKDVKRMLEKLRKKRDGEV</sequence>
<keyword evidence="5" id="KW-0560">Oxidoreductase</keyword>